<dbReference type="EMBL" id="FNUK01000004">
    <property type="protein sequence ID" value="SEF56613.1"/>
    <property type="molecule type" value="Genomic_DNA"/>
</dbReference>
<dbReference type="GO" id="GO:0004356">
    <property type="term" value="F:glutamine synthetase activity"/>
    <property type="evidence" value="ECO:0007669"/>
    <property type="project" value="InterPro"/>
</dbReference>
<dbReference type="PROSITE" id="PS51987">
    <property type="entry name" value="GS_CATALYTIC"/>
    <property type="match status" value="1"/>
</dbReference>
<protein>
    <submittedName>
        <fullName evidence="5">L-glutamine synthetase</fullName>
    </submittedName>
</protein>
<dbReference type="Gene3D" id="3.30.590.10">
    <property type="entry name" value="Glutamine synthetase/guanido kinase, catalytic domain"/>
    <property type="match status" value="1"/>
</dbReference>
<evidence type="ECO:0000313" key="5">
    <source>
        <dbReference type="EMBL" id="SEF56613.1"/>
    </source>
</evidence>
<dbReference type="PANTHER" id="PTHR42974:SF1">
    <property type="entry name" value="TYPE-3 GLUTAMINE SYNTHETASE"/>
    <property type="match status" value="1"/>
</dbReference>
<dbReference type="Pfam" id="PF12437">
    <property type="entry name" value="GSIII_N"/>
    <property type="match status" value="1"/>
</dbReference>
<evidence type="ECO:0000256" key="2">
    <source>
        <dbReference type="RuleBase" id="RU000384"/>
    </source>
</evidence>
<evidence type="ECO:0000256" key="1">
    <source>
        <dbReference type="PROSITE-ProRule" id="PRU01330"/>
    </source>
</evidence>
<dbReference type="InterPro" id="IPR014746">
    <property type="entry name" value="Gln_synth/guanido_kin_cat_dom"/>
</dbReference>
<dbReference type="SUPFAM" id="SSF55931">
    <property type="entry name" value="Glutamine synthetase/guanido kinase"/>
    <property type="match status" value="1"/>
</dbReference>
<feature type="domain" description="GS beta-grasp" evidence="3">
    <location>
        <begin position="62"/>
        <end position="155"/>
    </location>
</feature>
<dbReference type="Proteomes" id="UP000242850">
    <property type="component" value="Unassembled WGS sequence"/>
</dbReference>
<organism evidence="5 6">
    <name type="scientific">Caloramator fervidus</name>
    <dbReference type="NCBI Taxonomy" id="29344"/>
    <lineage>
        <taxon>Bacteria</taxon>
        <taxon>Bacillati</taxon>
        <taxon>Bacillota</taxon>
        <taxon>Clostridia</taxon>
        <taxon>Eubacteriales</taxon>
        <taxon>Clostridiaceae</taxon>
        <taxon>Caloramator</taxon>
    </lineage>
</organism>
<dbReference type="InterPro" id="IPR022147">
    <property type="entry name" value="GSIII_N"/>
</dbReference>
<accession>A0A1H5T1A7</accession>
<keyword evidence="6" id="KW-1185">Reference proteome</keyword>
<sequence length="703" mass="79812">MSKITEFFGVNVFNDVVMRERLPKSIYLKLRKTIDEGLPLEAEVAEVVANVMKDWAIEKGATHFTHWFQPMNGRTAGKLESFISPKKDGTAITEFSGKELIKGEPDASSFPNGGLRTTFEARGYTVWDCTSYAFIVEDEGGAVLYIPTAFCSYTGEALDKKTPLLRSMEALSREALRVLRILGNNTSTRVIPMIGAEQEYFLIDKELFKKRKDLLYTGRTLFGAKPPKGQEMEEHYFGSINEKVAAFMKEIDEELWRVGVSARTKHKEVAPNQYEIAPIFTNANIAADQNQIIMEMLLKVANRHGLVCLLNEKPFKGVNGSGKHINFSLMTNDGINLFDPGKTPHDNLQFLLFVSAVIKGVDEYQDLIRVSAATPGNDHRLGASEAPPAIVSIFLGEQLTEIFEQIEKGEIIGIKGREKLETGVITLPVLKKDSTDRNRTSPFAFTGNKFEFRMVPSSASISDAVTILNTILADKLKEIADRLEKASDIDKEAKNVIREIIKNHKRIIFNGDGYSKEWVEEAQRRGLLNLKTAIDAIKYFIDEKNILLFERHKVLTRSEIYSRYEVMLEGYIKQVLVEAKTMLDIVSKDILPCALKYVKELSKTLKELLSLGIECENEKEFLIKINNLVETIIKNNKKLDDLVKEVEDCGENSYKKAKFIRDNVFSQMEMLREYVDELENYVDRSLWPMPSYGEIMFDGFERK</sequence>
<dbReference type="InterPro" id="IPR027303">
    <property type="entry name" value="Gln_synth_gly_rich_site"/>
</dbReference>
<dbReference type="PROSITE" id="PS51986">
    <property type="entry name" value="GS_BETA_GRASP"/>
    <property type="match status" value="1"/>
</dbReference>
<name>A0A1H5T1A7_9CLOT</name>
<dbReference type="Pfam" id="PF00120">
    <property type="entry name" value="Gln-synt_C"/>
    <property type="match status" value="1"/>
</dbReference>
<evidence type="ECO:0000313" key="6">
    <source>
        <dbReference type="Proteomes" id="UP000242850"/>
    </source>
</evidence>
<dbReference type="InterPro" id="IPR008147">
    <property type="entry name" value="Gln_synt_N"/>
</dbReference>
<dbReference type="OrthoDB" id="9807095at2"/>
<dbReference type="InterPro" id="IPR040577">
    <property type="entry name" value="Gln-synt_C"/>
</dbReference>
<proteinExistence type="inferred from homology"/>
<dbReference type="SMART" id="SM01230">
    <property type="entry name" value="Gln-synt_C"/>
    <property type="match status" value="1"/>
</dbReference>
<gene>
    <name evidence="5" type="ORF">SAMN05660865_00528</name>
</gene>
<dbReference type="PROSITE" id="PS00181">
    <property type="entry name" value="GLNA_ATP"/>
    <property type="match status" value="1"/>
</dbReference>
<evidence type="ECO:0000259" key="3">
    <source>
        <dbReference type="PROSITE" id="PS51986"/>
    </source>
</evidence>
<dbReference type="PANTHER" id="PTHR42974">
    <property type="entry name" value="GLUTAMINE SYNTHETASE"/>
    <property type="match status" value="1"/>
</dbReference>
<evidence type="ECO:0000259" key="4">
    <source>
        <dbReference type="PROSITE" id="PS51987"/>
    </source>
</evidence>
<dbReference type="Gene3D" id="1.20.120.1560">
    <property type="match status" value="1"/>
</dbReference>
<comment type="similarity">
    <text evidence="1 2">Belongs to the glutamine synthetase family.</text>
</comment>
<reference evidence="6" key="1">
    <citation type="submission" date="2016-10" db="EMBL/GenBank/DDBJ databases">
        <authorList>
            <person name="Varghese N."/>
            <person name="Submissions S."/>
        </authorList>
    </citation>
    <scope>NUCLEOTIDE SEQUENCE [LARGE SCALE GENOMIC DNA]</scope>
    <source>
        <strain evidence="6">DSM 5463</strain>
    </source>
</reference>
<dbReference type="AlphaFoldDB" id="A0A1H5T1A7"/>
<dbReference type="Pfam" id="PF18318">
    <property type="entry name" value="Gln-synt_C-ter"/>
    <property type="match status" value="1"/>
</dbReference>
<feature type="domain" description="GS catalytic" evidence="4">
    <location>
        <begin position="160"/>
        <end position="590"/>
    </location>
</feature>
<dbReference type="InterPro" id="IPR052725">
    <property type="entry name" value="GS_Type-3"/>
</dbReference>
<dbReference type="InterPro" id="IPR008146">
    <property type="entry name" value="Gln_synth_cat_dom"/>
</dbReference>
<dbReference type="GO" id="GO:0006542">
    <property type="term" value="P:glutamine biosynthetic process"/>
    <property type="evidence" value="ECO:0007669"/>
    <property type="project" value="InterPro"/>
</dbReference>